<dbReference type="OrthoDB" id="2146118at2"/>
<evidence type="ECO:0000313" key="2">
    <source>
        <dbReference type="EMBL" id="GAK31057.1"/>
    </source>
</evidence>
<evidence type="ECO:0000256" key="1">
    <source>
        <dbReference type="SAM" id="Phobius"/>
    </source>
</evidence>
<dbReference type="RefSeq" id="WP_027699092.1">
    <property type="nucleotide sequence ID" value="NZ_DF820490.1"/>
</dbReference>
<dbReference type="EMBL" id="DF820490">
    <property type="protein sequence ID" value="GAK31057.1"/>
    <property type="molecule type" value="Genomic_DNA"/>
</dbReference>
<sequence>MADYTTFSPGNNIWKKAARFLGLSFARIGILGGHFGFTYLVMNVAFSYEFSFLQLGFVISMICAGVYAIFPAPSNPHATVLSEISVRVAKAMFNPELRDSVKVMPLERED</sequence>
<evidence type="ECO:0000313" key="3">
    <source>
        <dbReference type="Proteomes" id="UP000030643"/>
    </source>
</evidence>
<gene>
    <name evidence="2" type="ORF">WOSG25_070340</name>
</gene>
<organism evidence="2 3">
    <name type="scientific">Weissella oryzae (strain DSM 25784 / JCM 18191 / LMG 30913 / SG25)</name>
    <dbReference type="NCBI Taxonomy" id="1329250"/>
    <lineage>
        <taxon>Bacteria</taxon>
        <taxon>Bacillati</taxon>
        <taxon>Bacillota</taxon>
        <taxon>Bacilli</taxon>
        <taxon>Lactobacillales</taxon>
        <taxon>Lactobacillaceae</taxon>
        <taxon>Weissella</taxon>
    </lineage>
</organism>
<feature type="transmembrane region" description="Helical" evidence="1">
    <location>
        <begin position="52"/>
        <end position="70"/>
    </location>
</feature>
<reference evidence="3" key="1">
    <citation type="journal article" date="2014" name="Genome Announc.">
        <title>Draft genome sequence of Weissella oryzae SG25T, isolated from fermented rice grains.</title>
        <authorList>
            <person name="Tanizawa Y."/>
            <person name="Fujisawa T."/>
            <person name="Mochizuki T."/>
            <person name="Kaminuma E."/>
            <person name="Suzuki Y."/>
            <person name="Nakamura Y."/>
            <person name="Tohno M."/>
        </authorList>
    </citation>
    <scope>NUCLEOTIDE SEQUENCE [LARGE SCALE GENOMIC DNA]</scope>
    <source>
        <strain evidence="3">DSM 25784 / JCM 18191 / LMG 30913 / SG25</strain>
    </source>
</reference>
<feature type="transmembrane region" description="Helical" evidence="1">
    <location>
        <begin position="20"/>
        <end position="40"/>
    </location>
</feature>
<protein>
    <submittedName>
        <fullName evidence="2">Uncharacterized protein</fullName>
    </submittedName>
</protein>
<proteinExistence type="predicted"/>
<keyword evidence="1" id="KW-1133">Transmembrane helix</keyword>
<name>A0A069CUH9_WEIOS</name>
<dbReference type="Proteomes" id="UP000030643">
    <property type="component" value="Unassembled WGS sequence"/>
</dbReference>
<keyword evidence="1" id="KW-0812">Transmembrane</keyword>
<dbReference type="AlphaFoldDB" id="A0A069CUH9"/>
<keyword evidence="1" id="KW-0472">Membrane</keyword>
<keyword evidence="3" id="KW-1185">Reference proteome</keyword>
<accession>A0A069CUH9</accession>